<dbReference type="Proteomes" id="UP000197153">
    <property type="component" value="Chromosome 1"/>
</dbReference>
<proteinExistence type="predicted"/>
<dbReference type="AlphaFoldDB" id="A0A248JRR7"/>
<dbReference type="PANTHER" id="PTHR14097:SF8">
    <property type="entry name" value="NAD(P)-BINDING DOMAIN-CONTAINING PROTEIN"/>
    <property type="match status" value="1"/>
</dbReference>
<protein>
    <submittedName>
        <fullName evidence="3">Epimerase</fullName>
    </submittedName>
</protein>
<dbReference type="EMBL" id="CP022110">
    <property type="protein sequence ID" value="ASG21432.1"/>
    <property type="molecule type" value="Genomic_DNA"/>
</dbReference>
<dbReference type="Gene3D" id="3.40.50.720">
    <property type="entry name" value="NAD(P)-binding Rossmann-like Domain"/>
    <property type="match status" value="1"/>
</dbReference>
<evidence type="ECO:0000313" key="3">
    <source>
        <dbReference type="EMBL" id="ASG21432.1"/>
    </source>
</evidence>
<dbReference type="RefSeq" id="WP_088872136.1">
    <property type="nucleotide sequence ID" value="NZ_CP022110.1"/>
</dbReference>
<comment type="subcellular location">
    <subcellularLocation>
        <location evidence="1">Membrane</location>
    </subcellularLocation>
</comment>
<sequence length="226" mass="24625">MKVILFGATGMVGQGVMRECLHDPRVTQVLAVGRTATGLTHPKLSELTLPAMADPGMTDWETLDGLLAGYDACFFCLGVSSSGMTEDAYTRITHGLTLEVARTLARLNPGMTFIYVSGSGTDGTERGRTMWARVKGRTENDLRRLPFKAVYLFRPGLIPPLHGARSKTSVYRLFYTLTAPLLPLARRLFPNQVLTTVEIGQAMLNAAERGAPQAVLETADIRRVVA</sequence>
<organism evidence="3 4">
    <name type="scientific">Nitrospirillum viridazoti CBAmc</name>
    <dbReference type="NCBI Taxonomy" id="1441467"/>
    <lineage>
        <taxon>Bacteria</taxon>
        <taxon>Pseudomonadati</taxon>
        <taxon>Pseudomonadota</taxon>
        <taxon>Alphaproteobacteria</taxon>
        <taxon>Rhodospirillales</taxon>
        <taxon>Azospirillaceae</taxon>
        <taxon>Nitrospirillum</taxon>
        <taxon>Nitrospirillum viridazoti</taxon>
    </lineage>
</organism>
<gene>
    <name evidence="3" type="ORF">Y958_11785</name>
</gene>
<accession>A0A248JRR7</accession>
<evidence type="ECO:0000259" key="2">
    <source>
        <dbReference type="Pfam" id="PF01370"/>
    </source>
</evidence>
<dbReference type="KEGG" id="nao:Y958_11785"/>
<evidence type="ECO:0000256" key="1">
    <source>
        <dbReference type="ARBA" id="ARBA00004370"/>
    </source>
</evidence>
<reference evidence="3 4" key="1">
    <citation type="submission" date="2017-06" db="EMBL/GenBank/DDBJ databases">
        <title>Complete genome sequence of Nitrospirillum amazonense strain CBAmC, an endophytic nitrogen-fixing and plant growth-promoting bacterium, isolated from sugarcane.</title>
        <authorList>
            <person name="Schwab S."/>
            <person name="dos Santos Teixeira K.R."/>
            <person name="Simoes Araujo J.L."/>
            <person name="Soares Vidal M."/>
            <person name="Borges de Freitas H.R."/>
            <person name="Rivello Crivelaro A.L."/>
            <person name="Bueno de Camargo Nunes A."/>
            <person name="dos Santos C.M."/>
            <person name="Palmeira da Silva Rosa D."/>
            <person name="da Silva Padilha D."/>
            <person name="da Silva E."/>
            <person name="Araujo Terra L."/>
            <person name="Soares Mendes V."/>
            <person name="Farinelli L."/>
            <person name="Magalhaes Cruz L."/>
            <person name="Baldani J.I."/>
        </authorList>
    </citation>
    <scope>NUCLEOTIDE SEQUENCE [LARGE SCALE GENOMIC DNA]</scope>
    <source>
        <strain evidence="3 4">CBAmC</strain>
    </source>
</reference>
<dbReference type="Pfam" id="PF01370">
    <property type="entry name" value="Epimerase"/>
    <property type="match status" value="1"/>
</dbReference>
<name>A0A248JRR7_9PROT</name>
<dbReference type="SUPFAM" id="SSF51735">
    <property type="entry name" value="NAD(P)-binding Rossmann-fold domains"/>
    <property type="match status" value="1"/>
</dbReference>
<dbReference type="GO" id="GO:0016020">
    <property type="term" value="C:membrane"/>
    <property type="evidence" value="ECO:0007669"/>
    <property type="project" value="UniProtKB-SubCell"/>
</dbReference>
<dbReference type="InterPro" id="IPR001509">
    <property type="entry name" value="Epimerase_deHydtase"/>
</dbReference>
<dbReference type="InterPro" id="IPR036291">
    <property type="entry name" value="NAD(P)-bd_dom_sf"/>
</dbReference>
<evidence type="ECO:0000313" key="4">
    <source>
        <dbReference type="Proteomes" id="UP000197153"/>
    </source>
</evidence>
<feature type="domain" description="NAD-dependent epimerase/dehydratase" evidence="2">
    <location>
        <begin position="3"/>
        <end position="121"/>
    </location>
</feature>
<keyword evidence="4" id="KW-1185">Reference proteome</keyword>
<dbReference type="PANTHER" id="PTHR14097">
    <property type="entry name" value="OXIDOREDUCTASE HTATIP2"/>
    <property type="match status" value="1"/>
</dbReference>